<evidence type="ECO:0000313" key="10">
    <source>
        <dbReference type="EMBL" id="AGK61583.1"/>
    </source>
</evidence>
<dbReference type="InterPro" id="IPR006091">
    <property type="entry name" value="Acyl-CoA_Oxase/DH_mid-dom"/>
</dbReference>
<dbReference type="Pfam" id="PF02770">
    <property type="entry name" value="Acyl-CoA_dh_M"/>
    <property type="match status" value="1"/>
</dbReference>
<evidence type="ECO:0000259" key="8">
    <source>
        <dbReference type="Pfam" id="PF02770"/>
    </source>
</evidence>
<protein>
    <submittedName>
        <fullName evidence="10">Acyl-CoA dehydrogenase</fullName>
    </submittedName>
</protein>
<dbReference type="EMBL" id="CP005290">
    <property type="protein sequence ID" value="AGK61583.1"/>
    <property type="molecule type" value="Genomic_DNA"/>
</dbReference>
<dbReference type="InterPro" id="IPR006089">
    <property type="entry name" value="Acyl-CoA_DH_CS"/>
</dbReference>
<dbReference type="InterPro" id="IPR037069">
    <property type="entry name" value="AcylCoA_DH/ox_N_sf"/>
</dbReference>
<accession>N0BEZ6</accession>
<dbReference type="PANTHER" id="PTHR43884:SF12">
    <property type="entry name" value="ISOVALERYL-COA DEHYDROGENASE, MITOCHONDRIAL-RELATED"/>
    <property type="match status" value="1"/>
</dbReference>
<dbReference type="KEGG" id="ast:Asulf_01607"/>
<evidence type="ECO:0000256" key="4">
    <source>
        <dbReference type="ARBA" id="ARBA00022827"/>
    </source>
</evidence>
<dbReference type="AlphaFoldDB" id="N0BEZ6"/>
<keyword evidence="4 6" id="KW-0274">FAD</keyword>
<proteinExistence type="inferred from homology"/>
<dbReference type="GeneID" id="15393242"/>
<evidence type="ECO:0000256" key="5">
    <source>
        <dbReference type="ARBA" id="ARBA00023002"/>
    </source>
</evidence>
<evidence type="ECO:0000259" key="9">
    <source>
        <dbReference type="Pfam" id="PF02771"/>
    </source>
</evidence>
<evidence type="ECO:0000256" key="3">
    <source>
        <dbReference type="ARBA" id="ARBA00022630"/>
    </source>
</evidence>
<feature type="domain" description="Acyl-CoA dehydrogenase/oxidase C-terminal" evidence="7">
    <location>
        <begin position="229"/>
        <end position="377"/>
    </location>
</feature>
<gene>
    <name evidence="10" type="ORF">Asulf_01607</name>
</gene>
<dbReference type="Gene3D" id="1.10.540.10">
    <property type="entry name" value="Acyl-CoA dehydrogenase/oxidase, N-terminal domain"/>
    <property type="match status" value="1"/>
</dbReference>
<dbReference type="SUPFAM" id="SSF56645">
    <property type="entry name" value="Acyl-CoA dehydrogenase NM domain-like"/>
    <property type="match status" value="1"/>
</dbReference>
<dbReference type="InterPro" id="IPR009075">
    <property type="entry name" value="AcylCo_DH/oxidase_C"/>
</dbReference>
<dbReference type="FunFam" id="2.40.110.10:FF:000002">
    <property type="entry name" value="Acyl-CoA dehydrogenase fadE12"/>
    <property type="match status" value="1"/>
</dbReference>
<dbReference type="InterPro" id="IPR009100">
    <property type="entry name" value="AcylCoA_DH/oxidase_NM_dom_sf"/>
</dbReference>
<dbReference type="InterPro" id="IPR036250">
    <property type="entry name" value="AcylCo_DH-like_C"/>
</dbReference>
<feature type="domain" description="Acyl-CoA oxidase/dehydrogenase middle" evidence="8">
    <location>
        <begin position="121"/>
        <end position="217"/>
    </location>
</feature>
<dbReference type="PIRSF" id="PIRSF016578">
    <property type="entry name" value="HsaA"/>
    <property type="match status" value="1"/>
</dbReference>
<evidence type="ECO:0000313" key="11">
    <source>
        <dbReference type="Proteomes" id="UP000013307"/>
    </source>
</evidence>
<name>N0BEZ6_9EURY</name>
<evidence type="ECO:0000256" key="1">
    <source>
        <dbReference type="ARBA" id="ARBA00001974"/>
    </source>
</evidence>
<comment type="cofactor">
    <cofactor evidence="1 6">
        <name>FAD</name>
        <dbReference type="ChEBI" id="CHEBI:57692"/>
    </cofactor>
</comment>
<dbReference type="GO" id="GO:0050660">
    <property type="term" value="F:flavin adenine dinucleotide binding"/>
    <property type="evidence" value="ECO:0007669"/>
    <property type="project" value="InterPro"/>
</dbReference>
<dbReference type="Proteomes" id="UP000013307">
    <property type="component" value="Chromosome"/>
</dbReference>
<dbReference type="Pfam" id="PF00441">
    <property type="entry name" value="Acyl-CoA_dh_1"/>
    <property type="match status" value="1"/>
</dbReference>
<dbReference type="Pfam" id="PF02771">
    <property type="entry name" value="Acyl-CoA_dh_N"/>
    <property type="match status" value="1"/>
</dbReference>
<reference evidence="10 11" key="1">
    <citation type="journal article" date="2013" name="Genome Announc.">
        <title>Complete Genome Sequence of the Thermophilic and Facultatively Chemolithoautotrophic Sulfate Reducer Archaeoglobus sulfaticallidus Strain PM70-1T.</title>
        <authorList>
            <person name="Stokke R."/>
            <person name="Hocking W.P."/>
            <person name="Steinsbu B.O."/>
            <person name="Steen I.H."/>
        </authorList>
    </citation>
    <scope>NUCLEOTIDE SEQUENCE [LARGE SCALE GENOMIC DNA]</scope>
    <source>
        <strain evidence="10">PM70-1</strain>
    </source>
</reference>
<keyword evidence="3 6" id="KW-0285">Flavoprotein</keyword>
<dbReference type="Gene3D" id="1.20.140.10">
    <property type="entry name" value="Butyryl-CoA Dehydrogenase, subunit A, domain 3"/>
    <property type="match status" value="1"/>
</dbReference>
<dbReference type="STRING" id="387631.Asulf_01607"/>
<sequence length="383" mass="42490">MNFDFNEDQKMLQDAVREFAEKEIMPYGREYDEKAEYPMDIYKKAAKLGFIGASIPEEYNGAGMGCVDEAIISMEFCRADSSIGSAIDLATLGVPMLRYFGSEEQKENFMAKVPKGEGPSAIAITEPDCGTDVAAMRTRAQLDGDEWVLNGTKQFITNGKVGIYTVVLAKTDVNASPPHKGISAFLVETDREGYKANPIHKMGMNCHDTSEVVLNNVRIPKENLIGVENRGFYQLMRFFNESRIKIGALHLGIAIGAYERALQYAKERKAFGKPLIEHQAIQFKLADMFTAIESAKLLIFKAAYLVDKGEPNPALSSAAKLYASETAIKVTYEAVQVFGGYGFSKEYDVERYYRDARVGTIYEGTSEAQRIVIGRTLAGRIKS</sequence>
<dbReference type="InterPro" id="IPR013786">
    <property type="entry name" value="AcylCoA_DH/ox_N"/>
</dbReference>
<dbReference type="InterPro" id="IPR046373">
    <property type="entry name" value="Acyl-CoA_Oxase/DH_mid-dom_sf"/>
</dbReference>
<organism evidence="10 11">
    <name type="scientific">Archaeoglobus sulfaticallidus PM70-1</name>
    <dbReference type="NCBI Taxonomy" id="387631"/>
    <lineage>
        <taxon>Archaea</taxon>
        <taxon>Methanobacteriati</taxon>
        <taxon>Methanobacteriota</taxon>
        <taxon>Archaeoglobi</taxon>
        <taxon>Archaeoglobales</taxon>
        <taxon>Archaeoglobaceae</taxon>
        <taxon>Archaeoglobus</taxon>
    </lineage>
</organism>
<dbReference type="FunFam" id="1.10.540.10:FF:000002">
    <property type="entry name" value="Acyl-CoA dehydrogenase FadE19"/>
    <property type="match status" value="1"/>
</dbReference>
<keyword evidence="5 6" id="KW-0560">Oxidoreductase</keyword>
<dbReference type="HOGENOM" id="CLU_018204_0_1_2"/>
<dbReference type="FunFam" id="1.20.140.10:FF:000004">
    <property type="entry name" value="Acyl-CoA dehydrogenase FadE25"/>
    <property type="match status" value="1"/>
</dbReference>
<comment type="similarity">
    <text evidence="2 6">Belongs to the acyl-CoA dehydrogenase family.</text>
</comment>
<evidence type="ECO:0000256" key="6">
    <source>
        <dbReference type="RuleBase" id="RU362125"/>
    </source>
</evidence>
<dbReference type="PROSITE" id="PS00073">
    <property type="entry name" value="ACYL_COA_DH_2"/>
    <property type="match status" value="1"/>
</dbReference>
<evidence type="ECO:0000256" key="2">
    <source>
        <dbReference type="ARBA" id="ARBA00009347"/>
    </source>
</evidence>
<dbReference type="PANTHER" id="PTHR43884">
    <property type="entry name" value="ACYL-COA DEHYDROGENASE"/>
    <property type="match status" value="1"/>
</dbReference>
<keyword evidence="11" id="KW-1185">Reference proteome</keyword>
<dbReference type="RefSeq" id="WP_015591181.1">
    <property type="nucleotide sequence ID" value="NC_021169.1"/>
</dbReference>
<evidence type="ECO:0000259" key="7">
    <source>
        <dbReference type="Pfam" id="PF00441"/>
    </source>
</evidence>
<dbReference type="OrthoDB" id="275197at2157"/>
<dbReference type="eggNOG" id="arCOG01707">
    <property type="taxonomic scope" value="Archaea"/>
</dbReference>
<feature type="domain" description="Acyl-CoA dehydrogenase/oxidase N-terminal" evidence="9">
    <location>
        <begin position="6"/>
        <end position="117"/>
    </location>
</feature>
<dbReference type="SUPFAM" id="SSF47203">
    <property type="entry name" value="Acyl-CoA dehydrogenase C-terminal domain-like"/>
    <property type="match status" value="1"/>
</dbReference>
<dbReference type="GO" id="GO:0003995">
    <property type="term" value="F:acyl-CoA dehydrogenase activity"/>
    <property type="evidence" value="ECO:0007669"/>
    <property type="project" value="InterPro"/>
</dbReference>
<dbReference type="Gene3D" id="2.40.110.10">
    <property type="entry name" value="Butyryl-CoA Dehydrogenase, subunit A, domain 2"/>
    <property type="match status" value="1"/>
</dbReference>